<evidence type="ECO:0000256" key="1">
    <source>
        <dbReference type="SAM" id="MobiDB-lite"/>
    </source>
</evidence>
<evidence type="ECO:0000313" key="5">
    <source>
        <dbReference type="Proteomes" id="UP000831113"/>
    </source>
</evidence>
<organism evidence="4 5">
    <name type="scientific">Hymenobacter tibetensis</name>
    <dbReference type="NCBI Taxonomy" id="497967"/>
    <lineage>
        <taxon>Bacteria</taxon>
        <taxon>Pseudomonadati</taxon>
        <taxon>Bacteroidota</taxon>
        <taxon>Cytophagia</taxon>
        <taxon>Cytophagales</taxon>
        <taxon>Hymenobacteraceae</taxon>
        <taxon>Hymenobacter</taxon>
    </lineage>
</organism>
<dbReference type="InterPro" id="IPR013431">
    <property type="entry name" value="Delta_60_rpt"/>
</dbReference>
<evidence type="ECO:0000259" key="3">
    <source>
        <dbReference type="Pfam" id="PF18962"/>
    </source>
</evidence>
<dbReference type="InterPro" id="IPR011042">
    <property type="entry name" value="6-blade_b-propeller_TolB-like"/>
</dbReference>
<dbReference type="PANTHER" id="PTHR35580">
    <property type="entry name" value="CELL SURFACE GLYCOPROTEIN (S-LAYER PROTEIN)-LIKE PROTEIN"/>
    <property type="match status" value="1"/>
</dbReference>
<dbReference type="SUPFAM" id="SSF101898">
    <property type="entry name" value="NHL repeat"/>
    <property type="match status" value="2"/>
</dbReference>
<dbReference type="InterPro" id="IPR010620">
    <property type="entry name" value="SBBP_repeat"/>
</dbReference>
<dbReference type="Pfam" id="PF18962">
    <property type="entry name" value="Por_Secre_tail"/>
    <property type="match status" value="1"/>
</dbReference>
<evidence type="ECO:0000256" key="2">
    <source>
        <dbReference type="SAM" id="SignalP"/>
    </source>
</evidence>
<name>A0ABY4CSF2_9BACT</name>
<dbReference type="Gene3D" id="2.120.10.30">
    <property type="entry name" value="TolB, C-terminal domain"/>
    <property type="match status" value="3"/>
</dbReference>
<protein>
    <submittedName>
        <fullName evidence="4">SBBP repeat-containing protein</fullName>
    </submittedName>
</protein>
<dbReference type="SUPFAM" id="SSF50998">
    <property type="entry name" value="Quinoprotein alcohol dehydrogenase-like"/>
    <property type="match status" value="1"/>
</dbReference>
<dbReference type="InterPro" id="IPR026444">
    <property type="entry name" value="Secre_tail"/>
</dbReference>
<dbReference type="EMBL" id="CP094669">
    <property type="protein sequence ID" value="UOG73188.1"/>
    <property type="molecule type" value="Genomic_DNA"/>
</dbReference>
<dbReference type="RefSeq" id="WP_243795187.1">
    <property type="nucleotide sequence ID" value="NZ_CP094669.1"/>
</dbReference>
<feature type="chain" id="PRO_5045660950" evidence="2">
    <location>
        <begin position="24"/>
        <end position="1061"/>
    </location>
</feature>
<dbReference type="InterPro" id="IPR052918">
    <property type="entry name" value="Motility_Chemotaxis_Reg"/>
</dbReference>
<gene>
    <name evidence="4" type="ORF">MTX78_13755</name>
</gene>
<evidence type="ECO:0000313" key="4">
    <source>
        <dbReference type="EMBL" id="UOG73188.1"/>
    </source>
</evidence>
<dbReference type="NCBIfam" id="TIGR02608">
    <property type="entry name" value="delta_60_rpt"/>
    <property type="match status" value="2"/>
</dbReference>
<proteinExistence type="predicted"/>
<feature type="signal peptide" evidence="2">
    <location>
        <begin position="1"/>
        <end position="23"/>
    </location>
</feature>
<dbReference type="Proteomes" id="UP000831113">
    <property type="component" value="Chromosome"/>
</dbReference>
<feature type="domain" description="Secretion system C-terminal sorting" evidence="3">
    <location>
        <begin position="981"/>
        <end position="1058"/>
    </location>
</feature>
<dbReference type="Pfam" id="PF06739">
    <property type="entry name" value="SBBP"/>
    <property type="match status" value="3"/>
</dbReference>
<keyword evidence="2" id="KW-0732">Signal</keyword>
<reference evidence="4 5" key="1">
    <citation type="submission" date="2022-03" db="EMBL/GenBank/DDBJ databases">
        <title>Hymenobactersp. isolated from the air.</title>
        <authorList>
            <person name="Won M."/>
            <person name="Kwon S.-W."/>
        </authorList>
    </citation>
    <scope>NUCLEOTIDE SEQUENCE [LARGE SCALE GENOMIC DNA]</scope>
    <source>
        <strain evidence="4 5">KACC 21982</strain>
    </source>
</reference>
<feature type="region of interest" description="Disordered" evidence="1">
    <location>
        <begin position="26"/>
        <end position="46"/>
    </location>
</feature>
<dbReference type="PANTHER" id="PTHR35580:SF1">
    <property type="entry name" value="PHYTASE-LIKE DOMAIN-CONTAINING PROTEIN"/>
    <property type="match status" value="1"/>
</dbReference>
<dbReference type="Gene3D" id="2.40.10.500">
    <property type="match status" value="1"/>
</dbReference>
<feature type="compositionally biased region" description="Low complexity" evidence="1">
    <location>
        <begin position="63"/>
        <end position="76"/>
    </location>
</feature>
<dbReference type="NCBIfam" id="TIGR04183">
    <property type="entry name" value="Por_Secre_tail"/>
    <property type="match status" value="1"/>
</dbReference>
<keyword evidence="5" id="KW-1185">Reference proteome</keyword>
<feature type="region of interest" description="Disordered" evidence="1">
    <location>
        <begin position="62"/>
        <end position="83"/>
    </location>
</feature>
<dbReference type="InterPro" id="IPR011047">
    <property type="entry name" value="Quinoprotein_ADH-like_sf"/>
</dbReference>
<sequence length="1061" mass="110550">MKQAFTSLLLAAGFLVQSLGAHAQASSSAPVGKAPRPFPVLPQERTLPGAPALRHALPTLGKAAPASARPGRPAQRLLAPPTAKQAAATLQDRTQAALAGPVSEAWTARFKGPTYSYDVATSTTSDAAGNVYVTGYAISVLSIDYDYVTTKYDPSGLEVWAVHYSGSGTSDDIPTSIAADTLGNVYVTGYSLGRSTNYGYATVKYSSSGQQLWAARYDGAANGDDMATGVAVDAAGNVVVTGTSYGSTATYDYLTVKYSGSGQQLWTARYSGTGTGSDEVPTDVALDGAGNVLVTGTLYSNGQSDYATLKYSSTGQQLWATRYNGPANGYDLVRDLAVDAAGNVAVTGTSDAGSGTGYDYATVKYTGATGQPLWTARHTGAGTSYDEAAALTTDAAGNVIVTGYADAGTGYDYTTLKYAAATGQPLWTTRYNGPANSYDEAKDVVVDASNNVVVTGGSYNSSGNTDYATVKYSGADGLQLWVARYNGPTNGDEEAVSLGLDKAGNVAVTGTSFTSSNDFDYATLKYAAATGEPLWEGRYSNSLANSNDDAAKDIAVDAAGNVYITGSSAGSGTRYDYSTIKYSPNGQQLWEARYDAPGDSFDTAISLAVDAAGNVYVTGTSNSDYATIKYSPSGQQLWVARYNGPANSMDDPKEVVVDAAGNVYVTGYSIDSSTSYDYLTIKYSNTGEQLWVARYNGAGASIEQASSLAVDAAGNVYVTGASFGRFDYVTVKYSPSGQLLWIAPYSGIGNGNGAGTDVAVDAAGNVYVTGYSNGGSSSHDYATVKYSASGQQLWASRYNGPGNREDQAAKLAVDPSTGNVYVTGRSYGSNSFTSSDYATLKYAAADGTQLWLARYNGPANGPDVATDLALDAATGSVYVTGYSDNTLGNFSNDYATLAYSATGQLLWNARYDGPDNGSDQASAIALDATGNVYVTGYSSVSASYSDFLTIKYTQTSTTALQPLATQDVWAAASQHVQDLSVYPNPTVGQASVSFRPVQDGAAQVLIYNQLGRQVASLYNGVVHKGQRYTLALDGQQLAPGLYTCSLLVDGQRETVRMVVAH</sequence>
<accession>A0ABY4CSF2</accession>